<reference evidence="1" key="1">
    <citation type="submission" date="2023-07" db="EMBL/GenBank/DDBJ databases">
        <title>Black Yeasts Isolated from many extreme environments.</title>
        <authorList>
            <person name="Coleine C."/>
            <person name="Stajich J.E."/>
            <person name="Selbmann L."/>
        </authorList>
    </citation>
    <scope>NUCLEOTIDE SEQUENCE</scope>
    <source>
        <strain evidence="1">CCFEE 5714</strain>
    </source>
</reference>
<gene>
    <name evidence="1" type="ORF">LTR37_012522</name>
</gene>
<protein>
    <submittedName>
        <fullName evidence="1">Uncharacterized protein</fullName>
    </submittedName>
</protein>
<comment type="caution">
    <text evidence="1">The sequence shown here is derived from an EMBL/GenBank/DDBJ whole genome shotgun (WGS) entry which is preliminary data.</text>
</comment>
<keyword evidence="2" id="KW-1185">Reference proteome</keyword>
<evidence type="ECO:0000313" key="2">
    <source>
        <dbReference type="Proteomes" id="UP001281147"/>
    </source>
</evidence>
<evidence type="ECO:0000313" key="1">
    <source>
        <dbReference type="EMBL" id="KAK3706843.1"/>
    </source>
</evidence>
<proteinExistence type="predicted"/>
<name>A0ACC3MZF8_9PEZI</name>
<dbReference type="Proteomes" id="UP001281147">
    <property type="component" value="Unassembled WGS sequence"/>
</dbReference>
<accession>A0ACC3MZF8</accession>
<dbReference type="EMBL" id="JAUTXU010000116">
    <property type="protein sequence ID" value="KAK3706843.1"/>
    <property type="molecule type" value="Genomic_DNA"/>
</dbReference>
<organism evidence="1 2">
    <name type="scientific">Vermiconidia calcicola</name>
    <dbReference type="NCBI Taxonomy" id="1690605"/>
    <lineage>
        <taxon>Eukaryota</taxon>
        <taxon>Fungi</taxon>
        <taxon>Dikarya</taxon>
        <taxon>Ascomycota</taxon>
        <taxon>Pezizomycotina</taxon>
        <taxon>Dothideomycetes</taxon>
        <taxon>Dothideomycetidae</taxon>
        <taxon>Mycosphaerellales</taxon>
        <taxon>Extremaceae</taxon>
        <taxon>Vermiconidia</taxon>
    </lineage>
</organism>
<sequence>MSDGSIDKQPAINAKVSHEGPDLTTSITVDDNGNTYITGEDGEVFTIGQKAERALVWKIDLHVLPLLTLMYLCNALDKSNMGNAATAGLLEDLGMEDNNKYNILLSIFFIPYVLTAPFLGMVGKIYGPSRVLPAMMFTFGTMTLLTAAAFNWGGLVALRWFLGMAESAFFPLVIYYQTSFYRRGELARRLAIFYAASNIAYAFGGLLSFGVFHIQGGALPSWKYLFVLEGALTIIIAAVAFIFLPYSAAHAKFLTKDEKKIAFYRIQIDSSSIVNEKFNLREAGRIFLQPTSWVILAIEVCLGVPLQGTALFLPQIVARLGYDTVQTNLHTVAPNITGAVMLLLLAFASDYTRWRFPFVALGFFFTFTGFIIYAAINVLEHLQVAYFAVSDNHDFECTRHRI</sequence>